<dbReference type="GO" id="GO:0008745">
    <property type="term" value="F:N-acetylmuramoyl-L-alanine amidase activity"/>
    <property type="evidence" value="ECO:0007669"/>
    <property type="project" value="UniProtKB-EC"/>
</dbReference>
<evidence type="ECO:0000256" key="8">
    <source>
        <dbReference type="ARBA" id="ARBA00023316"/>
    </source>
</evidence>
<dbReference type="EMBL" id="AP019755">
    <property type="protein sequence ID" value="BBL35311.1"/>
    <property type="molecule type" value="Genomic_DNA"/>
</dbReference>
<evidence type="ECO:0000256" key="6">
    <source>
        <dbReference type="ARBA" id="ARBA00022764"/>
    </source>
</evidence>
<dbReference type="GO" id="GO:0071555">
    <property type="term" value="P:cell wall organization"/>
    <property type="evidence" value="ECO:0007669"/>
    <property type="project" value="UniProtKB-KW"/>
</dbReference>
<dbReference type="SMART" id="SM00646">
    <property type="entry name" value="Ami_3"/>
    <property type="match status" value="1"/>
</dbReference>
<keyword evidence="7" id="KW-0378">Hydrolase</keyword>
<dbReference type="EC" id="3.5.1.28" evidence="4"/>
<proteinExistence type="inferred from homology"/>
<dbReference type="Pfam" id="PF11741">
    <property type="entry name" value="AMIN"/>
    <property type="match status" value="1"/>
</dbReference>
<evidence type="ECO:0000256" key="1">
    <source>
        <dbReference type="ARBA" id="ARBA00001561"/>
    </source>
</evidence>
<evidence type="ECO:0000256" key="2">
    <source>
        <dbReference type="ARBA" id="ARBA00004418"/>
    </source>
</evidence>
<organism evidence="12 13">
    <name type="scientific">Nitrosomonas stercoris</name>
    <dbReference type="NCBI Taxonomy" id="1444684"/>
    <lineage>
        <taxon>Bacteria</taxon>
        <taxon>Pseudomonadati</taxon>
        <taxon>Pseudomonadota</taxon>
        <taxon>Betaproteobacteria</taxon>
        <taxon>Nitrosomonadales</taxon>
        <taxon>Nitrosomonadaceae</taxon>
        <taxon>Nitrosomonas</taxon>
    </lineage>
</organism>
<dbReference type="Proteomes" id="UP000316473">
    <property type="component" value="Chromosome"/>
</dbReference>
<reference evidence="12 13" key="1">
    <citation type="submission" date="2019-06" db="EMBL/GenBank/DDBJ databases">
        <title>Nitrosomonas stercoris KYUHI-S whole genome shotgun sequence.</title>
        <authorList>
            <person name="Nakagawa T."/>
            <person name="Tsuchiya Y."/>
            <person name="Takahashi R."/>
        </authorList>
    </citation>
    <scope>NUCLEOTIDE SEQUENCE [LARGE SCALE GENOMIC DNA]</scope>
    <source>
        <strain evidence="12 13">KYUHI-S</strain>
    </source>
</reference>
<comment type="similarity">
    <text evidence="3">Belongs to the N-acetylmuramoyl-L-alanine amidase 3 family.</text>
</comment>
<dbReference type="PANTHER" id="PTHR30404:SF0">
    <property type="entry name" value="N-ACETYLMURAMOYL-L-ALANINE AMIDASE AMIC"/>
    <property type="match status" value="1"/>
</dbReference>
<sequence length="442" mass="48833">MLNTLAKTNIQLNRSENRQFFSFLLYFTVFLLLLIAYHANAVASNTQITATRYWAGPEYTRVTLESDRPIKYSIITLTSPNRIVLDMQNTALSEALKRLPSKADPQHPLINVLRVGNFTPQTTRLVAELKADATPNVFALAPSDQFGHRLVLDIYPTQFTQKPQQVEQDSLMALLQKKPKPVTTSSNRQESAIKTIASAQPKKKQTITVAIDPGHGGKDPGAIGPGGTMEKNITLSIAKKLKAKIDQEPGMRAVLIRDGDYFISLAERRNRARQANADLFVSIHADAAPRRTAHGASIYALSENGATSTTANWLAKKENEVDLIGGVKLDNKDHYLKHTLIDLSMNATINDSIQLANHVLNEIGTISHLHKKNVEQAGFAVLKSPDIPSVLVETAFISNRVEEAKLNSATHQKKLVDAIATGLKHYLNTQSRQNRIEVADTR</sequence>
<evidence type="ECO:0000256" key="3">
    <source>
        <dbReference type="ARBA" id="ARBA00010860"/>
    </source>
</evidence>
<keyword evidence="10" id="KW-0812">Transmembrane</keyword>
<comment type="catalytic activity">
    <reaction evidence="1">
        <text>Hydrolyzes the link between N-acetylmuramoyl residues and L-amino acid residues in certain cell-wall glycopeptides.</text>
        <dbReference type="EC" id="3.5.1.28"/>
    </reaction>
</comment>
<keyword evidence="10" id="KW-1133">Transmembrane helix</keyword>
<keyword evidence="13" id="KW-1185">Reference proteome</keyword>
<protein>
    <recommendedName>
        <fullName evidence="9">N-acetylmuramoyl-L-alanine amidase AmiC</fullName>
        <ecNumber evidence="4">3.5.1.28</ecNumber>
    </recommendedName>
</protein>
<name>A0A4Y1YQK1_9PROT</name>
<keyword evidence="5" id="KW-0732">Signal</keyword>
<dbReference type="Gene3D" id="2.60.40.3500">
    <property type="match status" value="1"/>
</dbReference>
<comment type="subcellular location">
    <subcellularLocation>
        <location evidence="2">Periplasm</location>
    </subcellularLocation>
</comment>
<dbReference type="InterPro" id="IPR021731">
    <property type="entry name" value="AMIN_dom"/>
</dbReference>
<dbReference type="InterPro" id="IPR002508">
    <property type="entry name" value="MurNAc-LAA_cat"/>
</dbReference>
<dbReference type="Gene3D" id="3.40.630.40">
    <property type="entry name" value="Zn-dependent exopeptidases"/>
    <property type="match status" value="1"/>
</dbReference>
<feature type="transmembrane region" description="Helical" evidence="10">
    <location>
        <begin position="20"/>
        <end position="39"/>
    </location>
</feature>
<evidence type="ECO:0000259" key="11">
    <source>
        <dbReference type="SMART" id="SM00646"/>
    </source>
</evidence>
<keyword evidence="6" id="KW-0574">Periplasm</keyword>
<feature type="domain" description="MurNAc-LAA" evidence="11">
    <location>
        <begin position="269"/>
        <end position="424"/>
    </location>
</feature>
<evidence type="ECO:0000313" key="12">
    <source>
        <dbReference type="EMBL" id="BBL35311.1"/>
    </source>
</evidence>
<dbReference type="CDD" id="cd02696">
    <property type="entry name" value="MurNAc-LAA"/>
    <property type="match status" value="1"/>
</dbReference>
<evidence type="ECO:0000256" key="9">
    <source>
        <dbReference type="ARBA" id="ARBA00074581"/>
    </source>
</evidence>
<evidence type="ECO:0000256" key="5">
    <source>
        <dbReference type="ARBA" id="ARBA00022729"/>
    </source>
</evidence>
<dbReference type="GO" id="GO:0009253">
    <property type="term" value="P:peptidoglycan catabolic process"/>
    <property type="evidence" value="ECO:0007669"/>
    <property type="project" value="InterPro"/>
</dbReference>
<dbReference type="PANTHER" id="PTHR30404">
    <property type="entry name" value="N-ACETYLMURAMOYL-L-ALANINE AMIDASE"/>
    <property type="match status" value="1"/>
</dbReference>
<gene>
    <name evidence="12" type="ORF">Nstercoris_01574</name>
</gene>
<accession>A0A4Y1YQK1</accession>
<evidence type="ECO:0000313" key="13">
    <source>
        <dbReference type="Proteomes" id="UP000316473"/>
    </source>
</evidence>
<keyword evidence="10" id="KW-0472">Membrane</keyword>
<evidence type="ECO:0000256" key="7">
    <source>
        <dbReference type="ARBA" id="ARBA00022801"/>
    </source>
</evidence>
<keyword evidence="8" id="KW-0961">Cell wall biogenesis/degradation</keyword>
<dbReference type="InterPro" id="IPR050695">
    <property type="entry name" value="N-acetylmuramoyl_amidase_3"/>
</dbReference>
<dbReference type="FunFam" id="3.40.630.40:FF:000001">
    <property type="entry name" value="N-acetylmuramoyl-L-alanine amidase"/>
    <property type="match status" value="1"/>
</dbReference>
<evidence type="ECO:0000256" key="10">
    <source>
        <dbReference type="SAM" id="Phobius"/>
    </source>
</evidence>
<dbReference type="AlphaFoldDB" id="A0A4Y1YQK1"/>
<dbReference type="GO" id="GO:0030288">
    <property type="term" value="C:outer membrane-bounded periplasmic space"/>
    <property type="evidence" value="ECO:0007669"/>
    <property type="project" value="TreeGrafter"/>
</dbReference>
<dbReference type="Pfam" id="PF01520">
    <property type="entry name" value="Amidase_3"/>
    <property type="match status" value="1"/>
</dbReference>
<evidence type="ECO:0000256" key="4">
    <source>
        <dbReference type="ARBA" id="ARBA00011901"/>
    </source>
</evidence>
<dbReference type="SUPFAM" id="SSF53187">
    <property type="entry name" value="Zn-dependent exopeptidases"/>
    <property type="match status" value="1"/>
</dbReference>
<dbReference type="KEGG" id="nst:Nstercoris_01574"/>